<protein>
    <submittedName>
        <fullName evidence="1">Uncharacterized protein</fullName>
    </submittedName>
</protein>
<proteinExistence type="predicted"/>
<evidence type="ECO:0000313" key="1">
    <source>
        <dbReference type="EMBL" id="JAD25168.1"/>
    </source>
</evidence>
<dbReference type="EMBL" id="GBRH01272727">
    <property type="protein sequence ID" value="JAD25168.1"/>
    <property type="molecule type" value="Transcribed_RNA"/>
</dbReference>
<reference evidence="1" key="1">
    <citation type="submission" date="2014-09" db="EMBL/GenBank/DDBJ databases">
        <authorList>
            <person name="Magalhaes I.L.F."/>
            <person name="Oliveira U."/>
            <person name="Santos F.R."/>
            <person name="Vidigal T.H.D.A."/>
            <person name="Brescovit A.D."/>
            <person name="Santos A.J."/>
        </authorList>
    </citation>
    <scope>NUCLEOTIDE SEQUENCE</scope>
    <source>
        <tissue evidence="1">Shoot tissue taken approximately 20 cm above the soil surface</tissue>
    </source>
</reference>
<dbReference type="AlphaFoldDB" id="A0A0A8YI76"/>
<reference evidence="1" key="2">
    <citation type="journal article" date="2015" name="Data Brief">
        <title>Shoot transcriptome of the giant reed, Arundo donax.</title>
        <authorList>
            <person name="Barrero R.A."/>
            <person name="Guerrero F.D."/>
            <person name="Moolhuijzen P."/>
            <person name="Goolsby J.A."/>
            <person name="Tidwell J."/>
            <person name="Bellgard S.E."/>
            <person name="Bellgard M.I."/>
        </authorList>
    </citation>
    <scope>NUCLEOTIDE SEQUENCE</scope>
    <source>
        <tissue evidence="1">Shoot tissue taken approximately 20 cm above the soil surface</tissue>
    </source>
</reference>
<name>A0A0A8YI76_ARUDO</name>
<accession>A0A0A8YI76</accession>
<sequence>MVGFFFVTFCIERNRLRGLFYISWLN</sequence>
<organism evidence="1">
    <name type="scientific">Arundo donax</name>
    <name type="common">Giant reed</name>
    <name type="synonym">Donax arundinaceus</name>
    <dbReference type="NCBI Taxonomy" id="35708"/>
    <lineage>
        <taxon>Eukaryota</taxon>
        <taxon>Viridiplantae</taxon>
        <taxon>Streptophyta</taxon>
        <taxon>Embryophyta</taxon>
        <taxon>Tracheophyta</taxon>
        <taxon>Spermatophyta</taxon>
        <taxon>Magnoliopsida</taxon>
        <taxon>Liliopsida</taxon>
        <taxon>Poales</taxon>
        <taxon>Poaceae</taxon>
        <taxon>PACMAD clade</taxon>
        <taxon>Arundinoideae</taxon>
        <taxon>Arundineae</taxon>
        <taxon>Arundo</taxon>
    </lineage>
</organism>